<dbReference type="RefSeq" id="WP_013925011.1">
    <property type="nucleotide sequence ID" value="NZ_JSAM01000062.1"/>
</dbReference>
<gene>
    <name evidence="1" type="ORF">DB43_FS00150</name>
</gene>
<reference evidence="1 2" key="1">
    <citation type="journal article" date="2014" name="Mol. Biol. Evol.">
        <title>Massive expansion of Ubiquitination-related gene families within the Chlamydiae.</title>
        <authorList>
            <person name="Domman D."/>
            <person name="Collingro A."/>
            <person name="Lagkouvardos I."/>
            <person name="Gehre L."/>
            <person name="Weinmaier T."/>
            <person name="Rattei T."/>
            <person name="Subtil A."/>
            <person name="Horn M."/>
        </authorList>
    </citation>
    <scope>NUCLEOTIDE SEQUENCE [LARGE SCALE GENOMIC DNA]</scope>
    <source>
        <strain evidence="1 2">OEW1</strain>
    </source>
</reference>
<protein>
    <submittedName>
        <fullName evidence="1">Uncharacterized protein</fullName>
    </submittedName>
</protein>
<comment type="caution">
    <text evidence="1">The sequence shown here is derived from an EMBL/GenBank/DDBJ whole genome shotgun (WGS) entry which is preliminary data.</text>
</comment>
<dbReference type="Proteomes" id="UP000031307">
    <property type="component" value="Unassembled WGS sequence"/>
</dbReference>
<name>A0A0C1EN41_9BACT</name>
<accession>A0A0C1EN41</accession>
<dbReference type="AlphaFoldDB" id="A0A0C1EN41"/>
<sequence>MDVSRLKEETYQALKLGARERFKKLKQIGHEALSQYKSLKDPCVEDLKDYIEIFKIIVKVPAISTAFNMALAKAMSKYLTLLGCNNAIVLFKKSTKILLDSASIAIGDQSYAIDQTNLSEAIDHTVELINHGQCYIFGTGSDGEFNIQVRIVEAPEPVLTPKEYKNIIGTSPIVTLNFPTGKLSVCDGLIVKGQKSDLEVDIAPGLYKCQVYIFKFPDDYSYYIVLSKSEEAKKNNETEIITLEPLE</sequence>
<organism evidence="1 2">
    <name type="scientific">Parachlamydia acanthamoebae</name>
    <dbReference type="NCBI Taxonomy" id="83552"/>
    <lineage>
        <taxon>Bacteria</taxon>
        <taxon>Pseudomonadati</taxon>
        <taxon>Chlamydiota</taxon>
        <taxon>Chlamydiia</taxon>
        <taxon>Parachlamydiales</taxon>
        <taxon>Parachlamydiaceae</taxon>
        <taxon>Parachlamydia</taxon>
    </lineage>
</organism>
<evidence type="ECO:0000313" key="2">
    <source>
        <dbReference type="Proteomes" id="UP000031307"/>
    </source>
</evidence>
<evidence type="ECO:0000313" key="1">
    <source>
        <dbReference type="EMBL" id="KIA77774.1"/>
    </source>
</evidence>
<dbReference type="PATRIC" id="fig|83552.4.peg.1022"/>
<proteinExistence type="predicted"/>
<dbReference type="EMBL" id="JSAM01000062">
    <property type="protein sequence ID" value="KIA77774.1"/>
    <property type="molecule type" value="Genomic_DNA"/>
</dbReference>